<reference evidence="2" key="1">
    <citation type="journal article" date="2011" name="PLoS Genet.">
        <title>Azospirillum genomes reveal transition of bacteria from aquatic to terrestrial environments.</title>
        <authorList>
            <person name="Wisniewski-Dye F."/>
            <person name="Borziak K."/>
            <person name="Khalsa-Moyers G."/>
            <person name="Alexandre G."/>
            <person name="Sukharnikov L.O."/>
            <person name="Wuichet K."/>
            <person name="Hurst G.B."/>
            <person name="McDonald W.H."/>
            <person name="Robertson J.S."/>
            <person name="Barbe V."/>
            <person name="Calteau A."/>
            <person name="Rouy Z."/>
            <person name="Mangenot S."/>
            <person name="Prigent-Combaret C."/>
            <person name="Normand P."/>
            <person name="Boyer M."/>
            <person name="Siguier P."/>
            <person name="Dessaux Y."/>
            <person name="Elmerich C."/>
            <person name="Condemine G."/>
            <person name="Krishnen G."/>
            <person name="Kennedy I."/>
            <person name="Paterson A.H."/>
            <person name="Gonzalez V."/>
            <person name="Mavingui P."/>
            <person name="Zhulin I.B."/>
        </authorList>
    </citation>
    <scope>NUCLEOTIDE SEQUENCE [LARGE SCALE GENOMIC DNA]</scope>
    <source>
        <strain evidence="2">4B</strain>
    </source>
</reference>
<dbReference type="InterPro" id="IPR036525">
    <property type="entry name" value="Tubulin/FtsZ_GTPase_sf"/>
</dbReference>
<dbReference type="OrthoDB" id="505455at2"/>
<protein>
    <recommendedName>
        <fullName evidence="3">Tubulin like</fullName>
    </recommendedName>
</protein>
<dbReference type="Gene3D" id="3.40.50.1440">
    <property type="entry name" value="Tubulin/FtsZ, GTPase domain"/>
    <property type="match status" value="1"/>
</dbReference>
<proteinExistence type="predicted"/>
<dbReference type="SUPFAM" id="SSF52490">
    <property type="entry name" value="Tubulin nucleotide-binding domain-like"/>
    <property type="match status" value="1"/>
</dbReference>
<dbReference type="RefSeq" id="WP_014247119.1">
    <property type="nucleotide sequence ID" value="NC_016622.1"/>
</dbReference>
<dbReference type="EMBL" id="FQ311868">
    <property type="protein sequence ID" value="CBS86078.1"/>
    <property type="molecule type" value="Genomic_DNA"/>
</dbReference>
<dbReference type="KEGG" id="ali:AZOLI_0719"/>
<accession>G7Z9H4</accession>
<keyword evidence="2" id="KW-1185">Reference proteome</keyword>
<dbReference type="AlphaFoldDB" id="G7Z9H4"/>
<evidence type="ECO:0008006" key="3">
    <source>
        <dbReference type="Google" id="ProtNLM"/>
    </source>
</evidence>
<sequence length="517" mass="55777">MTKCYFIGVGGTGARCGEAMLHLCAAGLGPEELWMGFVDPDSSNGNLERTKDLLKLYQVTRATLRNPGNSQLSPKAPLFRTSVQTAVSGASWSQVPAGITSMRDLFHHSRMEDDGRDLFDALYLREEQEMDLSHGFRARPAIGAAVIGARVESDDEFWQDVFAAQQDANQNRDVRIFLVGSVFGGTGASGFPVIARRLREALNSPRVTISGALALPYFSYAPPTDSGAIIAHSGAFIHQSRGALEHYQDLLSKPGPAGPAFDNLFMFGWPRLLPLPASRTGGRAQCNPPLLPELYGALAAAGFFHGGAIPNAKVLHIARNAAPTLTWDDLPAIASPPGASSDVKAALGGLLRFAVAFRAIYAPLLDRSVHWRYERHSWYRRLLADTHAQLDGDSAQLARTKLDSYCHAFLRWMVTLVRCSSHDGLAVDLFNDNAVGADGVPDERGLLALQDELFGRAKPVFADLVTDSVPGTASFDRILDNLNAAVPPAGSEGLSAFVEALFDQCRLGDGKPLIRPT</sequence>
<organism evidence="1 2">
    <name type="scientific">Azospirillum lipoferum (strain 4B)</name>
    <dbReference type="NCBI Taxonomy" id="862719"/>
    <lineage>
        <taxon>Bacteria</taxon>
        <taxon>Pseudomonadati</taxon>
        <taxon>Pseudomonadota</taxon>
        <taxon>Alphaproteobacteria</taxon>
        <taxon>Rhodospirillales</taxon>
        <taxon>Azospirillaceae</taxon>
        <taxon>Azospirillum</taxon>
    </lineage>
</organism>
<name>G7Z9H4_AZOL4</name>
<evidence type="ECO:0000313" key="1">
    <source>
        <dbReference type="EMBL" id="CBS86078.1"/>
    </source>
</evidence>
<dbReference type="HOGENOM" id="CLU_039825_0_0_5"/>
<gene>
    <name evidence="1" type="ordered locus">AZOLI_0719</name>
</gene>
<dbReference type="Proteomes" id="UP000005667">
    <property type="component" value="Chromosome"/>
</dbReference>
<evidence type="ECO:0000313" key="2">
    <source>
        <dbReference type="Proteomes" id="UP000005667"/>
    </source>
</evidence>
<dbReference type="STRING" id="862719.AZOLI_0719"/>